<evidence type="ECO:0000313" key="2">
    <source>
        <dbReference type="EMBL" id="QGU32312.1"/>
    </source>
</evidence>
<keyword evidence="3" id="KW-1185">Reference proteome</keyword>
<protein>
    <submittedName>
        <fullName evidence="2">DUF4198 domain-containing protein</fullName>
    </submittedName>
</protein>
<gene>
    <name evidence="2" type="ORF">E6P07_04480</name>
</gene>
<dbReference type="InterPro" id="IPR019613">
    <property type="entry name" value="DUF4198"/>
</dbReference>
<reference evidence="2 3" key="1">
    <citation type="submission" date="2019-12" db="EMBL/GenBank/DDBJ databases">
        <title>The complete genome of the thermophilic, anoxygenic phototrophic gammaproteobacterium Thermochromatium tepidum.</title>
        <authorList>
            <person name="Sattley W.M."/>
            <person name="Swingley W.D."/>
            <person name="Burchell B.M."/>
            <person name="Gurbani S.A."/>
            <person name="Kujawa C.M."/>
            <person name="Nuccio D.A."/>
            <person name="Schladweiler J."/>
            <person name="Shaffer K.N."/>
            <person name="Stokes L.M."/>
            <person name="Touchman J.W."/>
            <person name="Blankenship R.E."/>
            <person name="Madigan M.T."/>
        </authorList>
    </citation>
    <scope>NUCLEOTIDE SEQUENCE [LARGE SCALE GENOMIC DNA]</scope>
    <source>
        <strain evidence="2 3">ATCC 43061</strain>
    </source>
</reference>
<dbReference type="EMBL" id="CP039268">
    <property type="protein sequence ID" value="QGU32312.1"/>
    <property type="molecule type" value="Genomic_DNA"/>
</dbReference>
<accession>A0A6I6E3I5</accession>
<dbReference type="KEGG" id="ttp:E6P07_04480"/>
<dbReference type="RefSeq" id="WP_153974510.1">
    <property type="nucleotide sequence ID" value="NZ_CP039268.1"/>
</dbReference>
<feature type="signal peptide" evidence="1">
    <location>
        <begin position="1"/>
        <end position="23"/>
    </location>
</feature>
<dbReference type="Proteomes" id="UP000426424">
    <property type="component" value="Chromosome"/>
</dbReference>
<proteinExistence type="predicted"/>
<dbReference type="OrthoDB" id="9780723at2"/>
<keyword evidence="1" id="KW-0732">Signal</keyword>
<sequence>MRDLSPFRHFTWLGLFIALAAQAHFQELIPSTDVVTDPSSSEITLDLTFTHPMERGPAMAMGRPVQFGVLTPSGREDLLANLTARTQDGQPAYSARYRIQQPGDHVFFVEPAPYWEPAEGVMIVHYTKVVVDGFGGGGGWDAEVGLPVEITPLTRPYGLWTGNLFRGIVKRNGQPVPFAEVEVEWRNDGSLTPPADAFVTQVLKTDAQGVFAYAMPRAGWWGFAALPESERTLQNPEGQEVPVETGALIWVHTRDMK</sequence>
<evidence type="ECO:0000256" key="1">
    <source>
        <dbReference type="SAM" id="SignalP"/>
    </source>
</evidence>
<dbReference type="Pfam" id="PF10670">
    <property type="entry name" value="DUF4198"/>
    <property type="match status" value="1"/>
</dbReference>
<organism evidence="2 3">
    <name type="scientific">Thermochromatium tepidum ATCC 43061</name>
    <dbReference type="NCBI Taxonomy" id="316276"/>
    <lineage>
        <taxon>Bacteria</taxon>
        <taxon>Pseudomonadati</taxon>
        <taxon>Pseudomonadota</taxon>
        <taxon>Gammaproteobacteria</taxon>
        <taxon>Chromatiales</taxon>
        <taxon>Chromatiaceae</taxon>
        <taxon>Thermochromatium</taxon>
    </lineage>
</organism>
<dbReference type="AlphaFoldDB" id="A0A6I6E3I5"/>
<evidence type="ECO:0000313" key="3">
    <source>
        <dbReference type="Proteomes" id="UP000426424"/>
    </source>
</evidence>
<feature type="chain" id="PRO_5026317766" evidence="1">
    <location>
        <begin position="24"/>
        <end position="257"/>
    </location>
</feature>
<name>A0A6I6E3I5_THETI</name>